<dbReference type="InterPro" id="IPR006620">
    <property type="entry name" value="Pro_4_hyd_alph"/>
</dbReference>
<organism evidence="5">
    <name type="scientific">marine metagenome</name>
    <dbReference type="NCBI Taxonomy" id="408172"/>
    <lineage>
        <taxon>unclassified sequences</taxon>
        <taxon>metagenomes</taxon>
        <taxon>ecological metagenomes</taxon>
    </lineage>
</organism>
<evidence type="ECO:0000259" key="4">
    <source>
        <dbReference type="SMART" id="SM00702"/>
    </source>
</evidence>
<gene>
    <name evidence="5" type="ORF">METZ01_LOCUS321696</name>
</gene>
<proteinExistence type="predicted"/>
<evidence type="ECO:0000313" key="5">
    <source>
        <dbReference type="EMBL" id="SVC68842.1"/>
    </source>
</evidence>
<dbReference type="InterPro" id="IPR044862">
    <property type="entry name" value="Pro_4_hyd_alph_FE2OG_OXY"/>
</dbReference>
<dbReference type="GO" id="GO:0005506">
    <property type="term" value="F:iron ion binding"/>
    <property type="evidence" value="ECO:0007669"/>
    <property type="project" value="InterPro"/>
</dbReference>
<dbReference type="SMART" id="SM00702">
    <property type="entry name" value="P4Hc"/>
    <property type="match status" value="1"/>
</dbReference>
<dbReference type="AlphaFoldDB" id="A0A382PA72"/>
<accession>A0A382PA72</accession>
<dbReference type="Gene3D" id="2.60.120.620">
    <property type="entry name" value="q2cbj1_9rhob like domain"/>
    <property type="match status" value="1"/>
</dbReference>
<dbReference type="GO" id="GO:0051213">
    <property type="term" value="F:dioxygenase activity"/>
    <property type="evidence" value="ECO:0007669"/>
    <property type="project" value="UniProtKB-KW"/>
</dbReference>
<sequence length="184" mass="21276">MTSFIGKYDNELSSYECEILIKQFEESPKLEGHIHRDGKSVLDPSFKKCRQLNQPRFSDKSIISNTILPPLISCLEKYKERYLALDYIFPGTFDDEFAFKKYETEEDGFKAWHTEAGGSDTATRILAWMIYLNNAKSGTDFMHFPTIRAKKGRCLVWPAGFTHVHRSEPNKGLKYVISGWISYI</sequence>
<feature type="domain" description="Prolyl 4-hydroxylase alpha subunit" evidence="4">
    <location>
        <begin position="3"/>
        <end position="182"/>
    </location>
</feature>
<evidence type="ECO:0000256" key="1">
    <source>
        <dbReference type="ARBA" id="ARBA00001961"/>
    </source>
</evidence>
<keyword evidence="2" id="KW-0223">Dioxygenase</keyword>
<evidence type="ECO:0000256" key="2">
    <source>
        <dbReference type="ARBA" id="ARBA00022964"/>
    </source>
</evidence>
<name>A0A382PA72_9ZZZZ</name>
<dbReference type="Pfam" id="PF13640">
    <property type="entry name" value="2OG-FeII_Oxy_3"/>
    <property type="match status" value="1"/>
</dbReference>
<evidence type="ECO:0000256" key="3">
    <source>
        <dbReference type="ARBA" id="ARBA00023002"/>
    </source>
</evidence>
<comment type="cofactor">
    <cofactor evidence="1">
        <name>L-ascorbate</name>
        <dbReference type="ChEBI" id="CHEBI:38290"/>
    </cofactor>
</comment>
<protein>
    <recommendedName>
        <fullName evidence="4">Prolyl 4-hydroxylase alpha subunit domain-containing protein</fullName>
    </recommendedName>
</protein>
<dbReference type="GO" id="GO:0031418">
    <property type="term" value="F:L-ascorbic acid binding"/>
    <property type="evidence" value="ECO:0007669"/>
    <property type="project" value="InterPro"/>
</dbReference>
<reference evidence="5" key="1">
    <citation type="submission" date="2018-05" db="EMBL/GenBank/DDBJ databases">
        <authorList>
            <person name="Lanie J.A."/>
            <person name="Ng W.-L."/>
            <person name="Kazmierczak K.M."/>
            <person name="Andrzejewski T.M."/>
            <person name="Davidsen T.M."/>
            <person name="Wayne K.J."/>
            <person name="Tettelin H."/>
            <person name="Glass J.I."/>
            <person name="Rusch D."/>
            <person name="Podicherti R."/>
            <person name="Tsui H.-C.T."/>
            <person name="Winkler M.E."/>
        </authorList>
    </citation>
    <scope>NUCLEOTIDE SEQUENCE</scope>
</reference>
<dbReference type="EMBL" id="UINC01105134">
    <property type="protein sequence ID" value="SVC68842.1"/>
    <property type="molecule type" value="Genomic_DNA"/>
</dbReference>
<dbReference type="GO" id="GO:0016705">
    <property type="term" value="F:oxidoreductase activity, acting on paired donors, with incorporation or reduction of molecular oxygen"/>
    <property type="evidence" value="ECO:0007669"/>
    <property type="project" value="InterPro"/>
</dbReference>
<keyword evidence="3" id="KW-0560">Oxidoreductase</keyword>